<keyword evidence="2 5" id="KW-0547">Nucleotide-binding</keyword>
<dbReference type="GO" id="GO:0005737">
    <property type="term" value="C:cytoplasm"/>
    <property type="evidence" value="ECO:0007669"/>
    <property type="project" value="TreeGrafter"/>
</dbReference>
<evidence type="ECO:0000256" key="5">
    <source>
        <dbReference type="PIRSR" id="PIRSR601019-1"/>
    </source>
</evidence>
<name>A0A6G3MHJ1_HENSL</name>
<evidence type="ECO:0000256" key="4">
    <source>
        <dbReference type="ARBA" id="ARBA00023224"/>
    </source>
</evidence>
<dbReference type="GO" id="GO:0007188">
    <property type="term" value="P:adenylate cyclase-modulating G protein-coupled receptor signaling pathway"/>
    <property type="evidence" value="ECO:0007669"/>
    <property type="project" value="TreeGrafter"/>
</dbReference>
<dbReference type="AlphaFoldDB" id="A0A6G3MHJ1"/>
<feature type="binding site" evidence="5">
    <location>
        <begin position="84"/>
        <end position="87"/>
    </location>
    <ligand>
        <name>GTP</name>
        <dbReference type="ChEBI" id="CHEBI:37565"/>
    </ligand>
</feature>
<dbReference type="GO" id="GO:0005525">
    <property type="term" value="F:GTP binding"/>
    <property type="evidence" value="ECO:0007669"/>
    <property type="project" value="UniProtKB-KW"/>
</dbReference>
<evidence type="ECO:0000256" key="1">
    <source>
        <dbReference type="ARBA" id="ARBA00022723"/>
    </source>
</evidence>
<dbReference type="GO" id="GO:0005834">
    <property type="term" value="C:heterotrimeric G-protein complex"/>
    <property type="evidence" value="ECO:0007669"/>
    <property type="project" value="TreeGrafter"/>
</dbReference>
<dbReference type="PROSITE" id="PS51882">
    <property type="entry name" value="G_ALPHA"/>
    <property type="match status" value="1"/>
</dbReference>
<dbReference type="InterPro" id="IPR027417">
    <property type="entry name" value="P-loop_NTPase"/>
</dbReference>
<organism evidence="6">
    <name type="scientific">Henneguya salminicola</name>
    <name type="common">Myxosporean</name>
    <dbReference type="NCBI Taxonomy" id="69463"/>
    <lineage>
        <taxon>Eukaryota</taxon>
        <taxon>Metazoa</taxon>
        <taxon>Cnidaria</taxon>
        <taxon>Myxozoa</taxon>
        <taxon>Myxosporea</taxon>
        <taxon>Bivalvulida</taxon>
        <taxon>Platysporina</taxon>
        <taxon>Myxobolidae</taxon>
        <taxon>Henneguya</taxon>
    </lineage>
</organism>
<dbReference type="EMBL" id="GHBP01003765">
    <property type="protein sequence ID" value="NDJ93477.1"/>
    <property type="molecule type" value="Transcribed_RNA"/>
</dbReference>
<keyword evidence="3 5" id="KW-0342">GTP-binding</keyword>
<sequence>MPSFFNTLIILRLIDIGGQRSERKKWVHCFEDLNAMIYVASLVDYCMVLEEDNMTNRLTESVKLFSAMCNNPYFSSIPIILFLNKKDLFDKKILVCPLEQYFPNYIKGSLRLILIILYVVG</sequence>
<dbReference type="FunFam" id="3.40.50.300:FF:000720">
    <property type="entry name" value="Guanine nucleotide-binding protein G(k) subunit alpha"/>
    <property type="match status" value="1"/>
</dbReference>
<reference evidence="6" key="1">
    <citation type="submission" date="2018-11" db="EMBL/GenBank/DDBJ databases">
        <title>Henneguya salminicola genome and transcriptome.</title>
        <authorList>
            <person name="Yahalomi D."/>
            <person name="Atkinson S.D."/>
            <person name="Neuhof M."/>
            <person name="Chang E.S."/>
            <person name="Philippe H."/>
            <person name="Cartwright P."/>
            <person name="Bartholomew J.L."/>
            <person name="Huchon D."/>
        </authorList>
    </citation>
    <scope>NUCLEOTIDE SEQUENCE</scope>
    <source>
        <strain evidence="6">Hz1</strain>
        <tissue evidence="6">Whole</tissue>
    </source>
</reference>
<dbReference type="GO" id="GO:0001664">
    <property type="term" value="F:G protein-coupled receptor binding"/>
    <property type="evidence" value="ECO:0007669"/>
    <property type="project" value="TreeGrafter"/>
</dbReference>
<dbReference type="GO" id="GO:0003924">
    <property type="term" value="F:GTPase activity"/>
    <property type="evidence" value="ECO:0007669"/>
    <property type="project" value="InterPro"/>
</dbReference>
<dbReference type="GO" id="GO:0046872">
    <property type="term" value="F:metal ion binding"/>
    <property type="evidence" value="ECO:0007669"/>
    <property type="project" value="UniProtKB-KW"/>
</dbReference>
<dbReference type="PANTHER" id="PTHR10218">
    <property type="entry name" value="GTP-BINDING PROTEIN ALPHA SUBUNIT"/>
    <property type="match status" value="1"/>
</dbReference>
<dbReference type="SMART" id="SM00275">
    <property type="entry name" value="G_alpha"/>
    <property type="match status" value="1"/>
</dbReference>
<keyword evidence="1" id="KW-0479">Metal-binding</keyword>
<dbReference type="Gene3D" id="3.40.50.300">
    <property type="entry name" value="P-loop containing nucleotide triphosphate hydrolases"/>
    <property type="match status" value="1"/>
</dbReference>
<feature type="binding site" evidence="5">
    <location>
        <begin position="15"/>
        <end position="19"/>
    </location>
    <ligand>
        <name>GTP</name>
        <dbReference type="ChEBI" id="CHEBI:37565"/>
    </ligand>
</feature>
<protein>
    <submittedName>
        <fullName evidence="6">Guanine nucleotide-binding protein alpha-7 subunit (Trinotate prediction)</fullName>
    </submittedName>
</protein>
<dbReference type="SUPFAM" id="SSF52540">
    <property type="entry name" value="P-loop containing nucleoside triphosphate hydrolases"/>
    <property type="match status" value="1"/>
</dbReference>
<evidence type="ECO:0000256" key="2">
    <source>
        <dbReference type="ARBA" id="ARBA00022741"/>
    </source>
</evidence>
<evidence type="ECO:0000256" key="3">
    <source>
        <dbReference type="ARBA" id="ARBA00023134"/>
    </source>
</evidence>
<dbReference type="GO" id="GO:0031683">
    <property type="term" value="F:G-protein beta/gamma-subunit complex binding"/>
    <property type="evidence" value="ECO:0007669"/>
    <property type="project" value="InterPro"/>
</dbReference>
<proteinExistence type="predicted"/>
<dbReference type="PRINTS" id="PR00318">
    <property type="entry name" value="GPROTEINA"/>
</dbReference>
<dbReference type="Pfam" id="PF00503">
    <property type="entry name" value="G-alpha"/>
    <property type="match status" value="1"/>
</dbReference>
<dbReference type="PANTHER" id="PTHR10218:SF302">
    <property type="entry name" value="GUANINE NUCLEOTIDE-BINDING PROTEIN ALPHA-5 SUBUNIT"/>
    <property type="match status" value="1"/>
</dbReference>
<accession>A0A6G3MHJ1</accession>
<dbReference type="InterPro" id="IPR001019">
    <property type="entry name" value="Gprotein_alpha_su"/>
</dbReference>
<keyword evidence="4" id="KW-0807">Transducer</keyword>
<evidence type="ECO:0000313" key="6">
    <source>
        <dbReference type="EMBL" id="NDJ93477.1"/>
    </source>
</evidence>